<reference evidence="2 3" key="1">
    <citation type="submission" date="2018-07" db="EMBL/GenBank/DDBJ databases">
        <title>Bacillus sp. YLB-04 draft genome sequence.</title>
        <authorList>
            <person name="Yu L."/>
            <person name="Tang X."/>
        </authorList>
    </citation>
    <scope>NUCLEOTIDE SEQUENCE [LARGE SCALE GENOMIC DNA]</scope>
    <source>
        <strain evidence="2 3">YLB-04</strain>
    </source>
</reference>
<protein>
    <submittedName>
        <fullName evidence="2">YdcF family protein</fullName>
    </submittedName>
</protein>
<dbReference type="Gene3D" id="3.40.50.620">
    <property type="entry name" value="HUPs"/>
    <property type="match status" value="1"/>
</dbReference>
<comment type="caution">
    <text evidence="2">The sequence shown here is derived from an EMBL/GenBank/DDBJ whole genome shotgun (WGS) entry which is preliminary data.</text>
</comment>
<evidence type="ECO:0000313" key="3">
    <source>
        <dbReference type="Proteomes" id="UP000257144"/>
    </source>
</evidence>
<organism evidence="2 3">
    <name type="scientific">Neobacillus piezotolerans</name>
    <dbReference type="NCBI Taxonomy" id="2259171"/>
    <lineage>
        <taxon>Bacteria</taxon>
        <taxon>Bacillati</taxon>
        <taxon>Bacillota</taxon>
        <taxon>Bacilli</taxon>
        <taxon>Bacillales</taxon>
        <taxon>Bacillaceae</taxon>
        <taxon>Neobacillus</taxon>
    </lineage>
</organism>
<keyword evidence="3" id="KW-1185">Reference proteome</keyword>
<dbReference type="OrthoDB" id="9782395at2"/>
<dbReference type="Proteomes" id="UP000257144">
    <property type="component" value="Unassembled WGS sequence"/>
</dbReference>
<evidence type="ECO:0000313" key="2">
    <source>
        <dbReference type="EMBL" id="RDU37804.1"/>
    </source>
</evidence>
<name>A0A3D8GTK9_9BACI</name>
<dbReference type="CDD" id="cd06259">
    <property type="entry name" value="YdcF-like"/>
    <property type="match status" value="1"/>
</dbReference>
<dbReference type="RefSeq" id="WP_115451474.1">
    <property type="nucleotide sequence ID" value="NZ_QNQT01000002.1"/>
</dbReference>
<dbReference type="InterPro" id="IPR014729">
    <property type="entry name" value="Rossmann-like_a/b/a_fold"/>
</dbReference>
<dbReference type="EMBL" id="QNQT01000002">
    <property type="protein sequence ID" value="RDU37804.1"/>
    <property type="molecule type" value="Genomic_DNA"/>
</dbReference>
<proteinExistence type="predicted"/>
<dbReference type="AlphaFoldDB" id="A0A3D8GTK9"/>
<accession>A0A3D8GTK9</accession>
<dbReference type="PANTHER" id="PTHR30336">
    <property type="entry name" value="INNER MEMBRANE PROTEIN, PROBABLE PERMEASE"/>
    <property type="match status" value="1"/>
</dbReference>
<dbReference type="InterPro" id="IPR003848">
    <property type="entry name" value="DUF218"/>
</dbReference>
<sequence>MFLSKLDAGTLTDSQLTNVLFGGIEDDGERGDCIFVAGSNKAVQYRLPKAVQLYNEGRAGKILFSGGVTWPGTDFPEAIMLKNEALALGVPEEDILVEDQSLHTKENVLASLVTLDRTFYLHKINRLLVVTTAYHMRRMHLTLKTYMPPWIGYTLCPVKDNNTNDDNWFLSDIGRNRVETEAQKLIHYVKLGVLNDENVDL</sequence>
<dbReference type="GO" id="GO:0005886">
    <property type="term" value="C:plasma membrane"/>
    <property type="evidence" value="ECO:0007669"/>
    <property type="project" value="TreeGrafter"/>
</dbReference>
<evidence type="ECO:0000259" key="1">
    <source>
        <dbReference type="Pfam" id="PF02698"/>
    </source>
</evidence>
<dbReference type="Pfam" id="PF02698">
    <property type="entry name" value="DUF218"/>
    <property type="match status" value="1"/>
</dbReference>
<dbReference type="PANTHER" id="PTHR30336:SF20">
    <property type="entry name" value="DUF218 DOMAIN-CONTAINING PROTEIN"/>
    <property type="match status" value="1"/>
</dbReference>
<gene>
    <name evidence="2" type="ORF">DRW41_08260</name>
</gene>
<dbReference type="InterPro" id="IPR051599">
    <property type="entry name" value="Cell_Envelope_Assoc"/>
</dbReference>
<feature type="domain" description="DUF218" evidence="1">
    <location>
        <begin position="32"/>
        <end position="152"/>
    </location>
</feature>